<dbReference type="CDD" id="cd23164">
    <property type="entry name" value="Prefoldin_1"/>
    <property type="match status" value="1"/>
</dbReference>
<evidence type="ECO:0000256" key="8">
    <source>
        <dbReference type="PIRSR" id="PIRSR608901-1"/>
    </source>
</evidence>
<dbReference type="GO" id="GO:0051082">
    <property type="term" value="F:unfolded protein binding"/>
    <property type="evidence" value="ECO:0007669"/>
    <property type="project" value="InterPro"/>
</dbReference>
<name>A0AAN6ZBX9_9PEZI</name>
<accession>A0AAN6ZBX9</accession>
<feature type="transmembrane region" description="Helical" evidence="10">
    <location>
        <begin position="126"/>
        <end position="145"/>
    </location>
</feature>
<dbReference type="InterPro" id="IPR008901">
    <property type="entry name" value="ACER"/>
</dbReference>
<dbReference type="EMBL" id="MU853421">
    <property type="protein sequence ID" value="KAK4131799.1"/>
    <property type="molecule type" value="Genomic_DNA"/>
</dbReference>
<dbReference type="Gene3D" id="1.10.287.370">
    <property type="match status" value="1"/>
</dbReference>
<feature type="binding site" evidence="9">
    <location>
        <position position="240"/>
    </location>
    <ligand>
        <name>Zn(2+)</name>
        <dbReference type="ChEBI" id="CHEBI:29105"/>
        <note>catalytic</note>
    </ligand>
</feature>
<evidence type="ECO:0000256" key="2">
    <source>
        <dbReference type="ARBA" id="ARBA00008045"/>
    </source>
</evidence>
<feature type="binding site" evidence="8">
    <location>
        <position position="41"/>
    </location>
    <ligand>
        <name>Ca(2+)</name>
        <dbReference type="ChEBI" id="CHEBI:29108"/>
    </ligand>
</feature>
<evidence type="ECO:0000256" key="5">
    <source>
        <dbReference type="ARBA" id="ARBA00022801"/>
    </source>
</evidence>
<dbReference type="GO" id="GO:0005789">
    <property type="term" value="C:endoplasmic reticulum membrane"/>
    <property type="evidence" value="ECO:0007669"/>
    <property type="project" value="TreeGrafter"/>
</dbReference>
<feature type="binding site" evidence="9">
    <location>
        <position position="244"/>
    </location>
    <ligand>
        <name>Zn(2+)</name>
        <dbReference type="ChEBI" id="CHEBI:29105"/>
        <note>catalytic</note>
    </ligand>
</feature>
<dbReference type="SUPFAM" id="SSF46579">
    <property type="entry name" value="Prefoldin"/>
    <property type="match status" value="1"/>
</dbReference>
<protein>
    <submittedName>
        <fullName evidence="11">APHC-domain-containing protein</fullName>
    </submittedName>
</protein>
<dbReference type="PANTHER" id="PTHR46187">
    <property type="entry name" value="ALKALINE CERAMIDASE 3"/>
    <property type="match status" value="1"/>
</dbReference>
<comment type="cofactor">
    <cofactor evidence="9">
        <name>Zn(2+)</name>
        <dbReference type="ChEBI" id="CHEBI:29105"/>
    </cofactor>
</comment>
<evidence type="ECO:0000256" key="10">
    <source>
        <dbReference type="SAM" id="Phobius"/>
    </source>
</evidence>
<feature type="transmembrane region" description="Helical" evidence="10">
    <location>
        <begin position="102"/>
        <end position="119"/>
    </location>
</feature>
<feature type="transmembrane region" description="Helical" evidence="10">
    <location>
        <begin position="195"/>
        <end position="214"/>
    </location>
</feature>
<sequence length="404" mass="46051">MAMPSGFQIPYRESREGFWGTQTSTLNWCEEDYNITFYCAELVNTLTNLVFIWLGVKGLRNVAAYSHSRVFLLSFLGYIVVGLGSMAFHATLKYEMQLADELPMIYTVCILAYASFAYRQPVKVQVLIGAALVGLASFITVYYLYAKNPVFHQVAYGALTLGTTAWGFYVMENVLRPVLRKRNPVECDRYMRDMWRLAATGILMFLAGFVLWNVDNLFCHHLTASKKQMLLPWSLVLETHGWWHILTGLAYHMILWRMWATRCLEGGEQDFMLDWTPLRSIPQVLVQEIESQALAAQQQIGLVRTQIGSKQREMRLAQLTRSELATLPRDTPVYEGVGKMQVSIRCFSLFVAVPVPTLQDKLGAQIKEIETEVDSMGKRLHYLETTAKNSQEHIEKMLKGAGQS</sequence>
<keyword evidence="9" id="KW-0862">Zinc</keyword>
<keyword evidence="4 10" id="KW-0812">Transmembrane</keyword>
<dbReference type="InterPro" id="IPR002777">
    <property type="entry name" value="PFD_beta-like"/>
</dbReference>
<feature type="binding site" evidence="9">
    <location>
        <position position="89"/>
    </location>
    <ligand>
        <name>Zn(2+)</name>
        <dbReference type="ChEBI" id="CHEBI:29105"/>
        <note>catalytic</note>
    </ligand>
</feature>
<keyword evidence="8" id="KW-0106">Calcium</keyword>
<evidence type="ECO:0000256" key="7">
    <source>
        <dbReference type="ARBA" id="ARBA00023136"/>
    </source>
</evidence>
<comment type="subcellular location">
    <subcellularLocation>
        <location evidence="1">Membrane</location>
        <topology evidence="1">Multi-pass membrane protein</topology>
    </subcellularLocation>
</comment>
<feature type="transmembrane region" description="Helical" evidence="10">
    <location>
        <begin position="151"/>
        <end position="175"/>
    </location>
</feature>
<evidence type="ECO:0000313" key="12">
    <source>
        <dbReference type="Proteomes" id="UP001304895"/>
    </source>
</evidence>
<evidence type="ECO:0000256" key="1">
    <source>
        <dbReference type="ARBA" id="ARBA00004141"/>
    </source>
</evidence>
<gene>
    <name evidence="11" type="ORF">BT67DRAFT_451338</name>
</gene>
<keyword evidence="12" id="KW-1185">Reference proteome</keyword>
<feature type="transmembrane region" description="Helical" evidence="10">
    <location>
        <begin position="35"/>
        <end position="56"/>
    </location>
</feature>
<dbReference type="InterPro" id="IPR009053">
    <property type="entry name" value="Prefoldin"/>
</dbReference>
<dbReference type="GO" id="GO:0006457">
    <property type="term" value="P:protein folding"/>
    <property type="evidence" value="ECO:0007669"/>
    <property type="project" value="InterPro"/>
</dbReference>
<keyword evidence="6 10" id="KW-1133">Transmembrane helix</keyword>
<organism evidence="11 12">
    <name type="scientific">Trichocladium antarcticum</name>
    <dbReference type="NCBI Taxonomy" id="1450529"/>
    <lineage>
        <taxon>Eukaryota</taxon>
        <taxon>Fungi</taxon>
        <taxon>Dikarya</taxon>
        <taxon>Ascomycota</taxon>
        <taxon>Pezizomycotina</taxon>
        <taxon>Sordariomycetes</taxon>
        <taxon>Sordariomycetidae</taxon>
        <taxon>Sordariales</taxon>
        <taxon>Chaetomiaceae</taxon>
        <taxon>Trichocladium</taxon>
    </lineage>
</organism>
<dbReference type="Proteomes" id="UP001304895">
    <property type="component" value="Unassembled WGS sequence"/>
</dbReference>
<feature type="binding site" evidence="8">
    <location>
        <position position="30"/>
    </location>
    <ligand>
        <name>Ca(2+)</name>
        <dbReference type="ChEBI" id="CHEBI:29108"/>
    </ligand>
</feature>
<evidence type="ECO:0000256" key="9">
    <source>
        <dbReference type="PIRSR" id="PIRSR608901-2"/>
    </source>
</evidence>
<evidence type="ECO:0000256" key="4">
    <source>
        <dbReference type="ARBA" id="ARBA00022692"/>
    </source>
</evidence>
<dbReference type="GO" id="GO:0046514">
    <property type="term" value="P:ceramide catabolic process"/>
    <property type="evidence" value="ECO:0007669"/>
    <property type="project" value="TreeGrafter"/>
</dbReference>
<evidence type="ECO:0000313" key="11">
    <source>
        <dbReference type="EMBL" id="KAK4131799.1"/>
    </source>
</evidence>
<dbReference type="PANTHER" id="PTHR46187:SF3">
    <property type="entry name" value="ALKALINE CERAMIDASE 3"/>
    <property type="match status" value="1"/>
</dbReference>
<comment type="caution">
    <text evidence="11">The sequence shown here is derived from an EMBL/GenBank/DDBJ whole genome shotgun (WGS) entry which is preliminary data.</text>
</comment>
<reference evidence="11" key="2">
    <citation type="submission" date="2023-05" db="EMBL/GenBank/DDBJ databases">
        <authorList>
            <consortium name="Lawrence Berkeley National Laboratory"/>
            <person name="Steindorff A."/>
            <person name="Hensen N."/>
            <person name="Bonometti L."/>
            <person name="Westerberg I."/>
            <person name="Brannstrom I.O."/>
            <person name="Guillou S."/>
            <person name="Cros-Aarteil S."/>
            <person name="Calhoun S."/>
            <person name="Haridas S."/>
            <person name="Kuo A."/>
            <person name="Mondo S."/>
            <person name="Pangilinan J."/>
            <person name="Riley R."/>
            <person name="Labutti K."/>
            <person name="Andreopoulos B."/>
            <person name="Lipzen A."/>
            <person name="Chen C."/>
            <person name="Yanf M."/>
            <person name="Daum C."/>
            <person name="Ng V."/>
            <person name="Clum A."/>
            <person name="Ohm R."/>
            <person name="Martin F."/>
            <person name="Silar P."/>
            <person name="Natvig D."/>
            <person name="Lalanne C."/>
            <person name="Gautier V."/>
            <person name="Ament-Velasquez S.L."/>
            <person name="Kruys A."/>
            <person name="Hutchinson M.I."/>
            <person name="Powell A.J."/>
            <person name="Barry K."/>
            <person name="Miller A.N."/>
            <person name="Grigoriev I.V."/>
            <person name="Debuchy R."/>
            <person name="Gladieux P."/>
            <person name="Thoren M.H."/>
            <person name="Johannesson H."/>
        </authorList>
    </citation>
    <scope>NUCLEOTIDE SEQUENCE</scope>
    <source>
        <strain evidence="11">CBS 123565</strain>
    </source>
</reference>
<proteinExistence type="inferred from homology"/>
<reference evidence="11" key="1">
    <citation type="journal article" date="2023" name="Mol. Phylogenet. Evol.">
        <title>Genome-scale phylogeny and comparative genomics of the fungal order Sordariales.</title>
        <authorList>
            <person name="Hensen N."/>
            <person name="Bonometti L."/>
            <person name="Westerberg I."/>
            <person name="Brannstrom I.O."/>
            <person name="Guillou S."/>
            <person name="Cros-Aarteil S."/>
            <person name="Calhoun S."/>
            <person name="Haridas S."/>
            <person name="Kuo A."/>
            <person name="Mondo S."/>
            <person name="Pangilinan J."/>
            <person name="Riley R."/>
            <person name="LaButti K."/>
            <person name="Andreopoulos B."/>
            <person name="Lipzen A."/>
            <person name="Chen C."/>
            <person name="Yan M."/>
            <person name="Daum C."/>
            <person name="Ng V."/>
            <person name="Clum A."/>
            <person name="Steindorff A."/>
            <person name="Ohm R.A."/>
            <person name="Martin F."/>
            <person name="Silar P."/>
            <person name="Natvig D.O."/>
            <person name="Lalanne C."/>
            <person name="Gautier V."/>
            <person name="Ament-Velasquez S.L."/>
            <person name="Kruys A."/>
            <person name="Hutchinson M.I."/>
            <person name="Powell A.J."/>
            <person name="Barry K."/>
            <person name="Miller A.N."/>
            <person name="Grigoriev I.V."/>
            <person name="Debuchy R."/>
            <person name="Gladieux P."/>
            <person name="Hiltunen Thoren M."/>
            <person name="Johannesson H."/>
        </authorList>
    </citation>
    <scope>NUCLEOTIDE SEQUENCE</scope>
    <source>
        <strain evidence="11">CBS 123565</strain>
    </source>
</reference>
<feature type="binding site" evidence="8">
    <location>
        <position position="28"/>
    </location>
    <ligand>
        <name>Ca(2+)</name>
        <dbReference type="ChEBI" id="CHEBI:29108"/>
    </ligand>
</feature>
<dbReference type="GO" id="GO:0016272">
    <property type="term" value="C:prefoldin complex"/>
    <property type="evidence" value="ECO:0007669"/>
    <property type="project" value="InterPro"/>
</dbReference>
<dbReference type="GO" id="GO:0016811">
    <property type="term" value="F:hydrolase activity, acting on carbon-nitrogen (but not peptide) bonds, in linear amides"/>
    <property type="evidence" value="ECO:0007669"/>
    <property type="project" value="InterPro"/>
</dbReference>
<dbReference type="GO" id="GO:0046513">
    <property type="term" value="P:ceramide biosynthetic process"/>
    <property type="evidence" value="ECO:0007669"/>
    <property type="project" value="TreeGrafter"/>
</dbReference>
<evidence type="ECO:0000256" key="3">
    <source>
        <dbReference type="ARBA" id="ARBA00009780"/>
    </source>
</evidence>
<keyword evidence="5" id="KW-0378">Hydrolase</keyword>
<dbReference type="AlphaFoldDB" id="A0AAN6ZBX9"/>
<keyword evidence="7 10" id="KW-0472">Membrane</keyword>
<keyword evidence="8" id="KW-0479">Metal-binding</keyword>
<feature type="transmembrane region" description="Helical" evidence="10">
    <location>
        <begin position="68"/>
        <end position="90"/>
    </location>
</feature>
<comment type="similarity">
    <text evidence="3">Belongs to the alkaline ceramidase family.</text>
</comment>
<dbReference type="GO" id="GO:0046872">
    <property type="term" value="F:metal ion binding"/>
    <property type="evidence" value="ECO:0007669"/>
    <property type="project" value="UniProtKB-KW"/>
</dbReference>
<dbReference type="Pfam" id="PF05875">
    <property type="entry name" value="Ceramidase"/>
    <property type="match status" value="1"/>
</dbReference>
<comment type="similarity">
    <text evidence="2">Belongs to the prefoldin subunit beta family.</text>
</comment>
<evidence type="ECO:0000256" key="6">
    <source>
        <dbReference type="ARBA" id="ARBA00022989"/>
    </source>
</evidence>
<dbReference type="Pfam" id="PF01920">
    <property type="entry name" value="Prefoldin_2"/>
    <property type="match status" value="1"/>
</dbReference>